<dbReference type="Proteomes" id="UP000694680">
    <property type="component" value="Chromosome 8"/>
</dbReference>
<dbReference type="AlphaFoldDB" id="A0A8C5G209"/>
<keyword evidence="2" id="KW-1185">Reference proteome</keyword>
<protein>
    <recommendedName>
        <fullName evidence="3">SWIM-type zinc finger 7 associated protein 1</fullName>
    </recommendedName>
</protein>
<dbReference type="GO" id="GO:0000724">
    <property type="term" value="P:double-strand break repair via homologous recombination"/>
    <property type="evidence" value="ECO:0007669"/>
    <property type="project" value="TreeGrafter"/>
</dbReference>
<dbReference type="PANTHER" id="PTHR28653:SF1">
    <property type="entry name" value="ATPASE SWSAP1"/>
    <property type="match status" value="1"/>
</dbReference>
<dbReference type="GO" id="GO:0003697">
    <property type="term" value="F:single-stranded DNA binding"/>
    <property type="evidence" value="ECO:0007669"/>
    <property type="project" value="TreeGrafter"/>
</dbReference>
<reference evidence="1" key="1">
    <citation type="submission" date="2020-06" db="EMBL/GenBank/DDBJ databases">
        <authorList>
            <consortium name="Wellcome Sanger Institute Data Sharing"/>
        </authorList>
    </citation>
    <scope>NUCLEOTIDE SEQUENCE [LARGE SCALE GENOMIC DNA]</scope>
</reference>
<dbReference type="GO" id="GO:0097196">
    <property type="term" value="C:Shu complex"/>
    <property type="evidence" value="ECO:0007669"/>
    <property type="project" value="TreeGrafter"/>
</dbReference>
<dbReference type="PANTHER" id="PTHR28653">
    <property type="match status" value="1"/>
</dbReference>
<proteinExistence type="predicted"/>
<dbReference type="Ensembl" id="ENSGWIT00000009294.1">
    <property type="protein sequence ID" value="ENSGWIP00000008323.1"/>
    <property type="gene ID" value="ENSGWIG00000004922.1"/>
</dbReference>
<reference evidence="1" key="2">
    <citation type="submission" date="2025-08" db="UniProtKB">
        <authorList>
            <consortium name="Ensembl"/>
        </authorList>
    </citation>
    <scope>IDENTIFICATION</scope>
</reference>
<name>A0A8C5G209_GOUWI</name>
<reference evidence="1" key="3">
    <citation type="submission" date="2025-09" db="UniProtKB">
        <authorList>
            <consortium name="Ensembl"/>
        </authorList>
    </citation>
    <scope>IDENTIFICATION</scope>
</reference>
<evidence type="ECO:0008006" key="3">
    <source>
        <dbReference type="Google" id="ProtNLM"/>
    </source>
</evidence>
<sequence>MIKPHFLNDFKIQFSYPRTVEELLQQVASLHESTNTSPAPPSLIIVDRLECFLRSHSRFPQGEQSCAAHVCALLCDAAAFFSQKLESQGSSSGPCRLITSFLPEAHAEKAEGGPSATDPVLDVLDRYFEVRCTLDPDRGYGATAAGAAELFFLKSFLVRIKVIHKAS</sequence>
<organism evidence="1 2">
    <name type="scientific">Gouania willdenowi</name>
    <name type="common">Blunt-snouted clingfish</name>
    <name type="synonym">Lepadogaster willdenowi</name>
    <dbReference type="NCBI Taxonomy" id="441366"/>
    <lineage>
        <taxon>Eukaryota</taxon>
        <taxon>Metazoa</taxon>
        <taxon>Chordata</taxon>
        <taxon>Craniata</taxon>
        <taxon>Vertebrata</taxon>
        <taxon>Euteleostomi</taxon>
        <taxon>Actinopterygii</taxon>
        <taxon>Neopterygii</taxon>
        <taxon>Teleostei</taxon>
        <taxon>Neoteleostei</taxon>
        <taxon>Acanthomorphata</taxon>
        <taxon>Ovalentaria</taxon>
        <taxon>Blenniimorphae</taxon>
        <taxon>Blenniiformes</taxon>
        <taxon>Gobiesocoidei</taxon>
        <taxon>Gobiesocidae</taxon>
        <taxon>Gobiesocinae</taxon>
        <taxon>Gouania</taxon>
    </lineage>
</organism>
<evidence type="ECO:0000313" key="1">
    <source>
        <dbReference type="Ensembl" id="ENSGWIP00000008323.1"/>
    </source>
</evidence>
<accession>A0A8C5G209</accession>
<evidence type="ECO:0000313" key="2">
    <source>
        <dbReference type="Proteomes" id="UP000694680"/>
    </source>
</evidence>